<evidence type="ECO:0000256" key="1">
    <source>
        <dbReference type="SAM" id="MobiDB-lite"/>
    </source>
</evidence>
<name>A0A8H7CR94_9AGAR</name>
<gene>
    <name evidence="2" type="ORF">MVEN_01481100</name>
</gene>
<reference evidence="2" key="1">
    <citation type="submission" date="2020-05" db="EMBL/GenBank/DDBJ databases">
        <title>Mycena genomes resolve the evolution of fungal bioluminescence.</title>
        <authorList>
            <person name="Tsai I.J."/>
        </authorList>
    </citation>
    <scope>NUCLEOTIDE SEQUENCE</scope>
    <source>
        <strain evidence="2">CCC161011</strain>
    </source>
</reference>
<accession>A0A8H7CR94</accession>
<dbReference type="OrthoDB" id="3051729at2759"/>
<evidence type="ECO:0000313" key="2">
    <source>
        <dbReference type="EMBL" id="KAF7347260.1"/>
    </source>
</evidence>
<dbReference type="Gene3D" id="1.20.930.20">
    <property type="entry name" value="Adaptor protein Cbl, N-terminal domain"/>
    <property type="match status" value="1"/>
</dbReference>
<dbReference type="CDD" id="cd21037">
    <property type="entry name" value="MLKL_NTD"/>
    <property type="match status" value="1"/>
</dbReference>
<protein>
    <submittedName>
        <fullName evidence="2">Uncharacterized protein</fullName>
    </submittedName>
</protein>
<keyword evidence="3" id="KW-1185">Reference proteome</keyword>
<dbReference type="GO" id="GO:0007166">
    <property type="term" value="P:cell surface receptor signaling pathway"/>
    <property type="evidence" value="ECO:0007669"/>
    <property type="project" value="InterPro"/>
</dbReference>
<comment type="caution">
    <text evidence="2">The sequence shown here is derived from an EMBL/GenBank/DDBJ whole genome shotgun (WGS) entry which is preliminary data.</text>
</comment>
<dbReference type="InterPro" id="IPR036537">
    <property type="entry name" value="Adaptor_Cbl_N_dom_sf"/>
</dbReference>
<proteinExistence type="predicted"/>
<dbReference type="AlphaFoldDB" id="A0A8H7CR94"/>
<feature type="compositionally biased region" description="Basic and acidic residues" evidence="1">
    <location>
        <begin position="160"/>
        <end position="177"/>
    </location>
</feature>
<dbReference type="EMBL" id="JACAZI010000012">
    <property type="protein sequence ID" value="KAF7347260.1"/>
    <property type="molecule type" value="Genomic_DNA"/>
</dbReference>
<dbReference type="InterPro" id="IPR059179">
    <property type="entry name" value="MLKL-like_MCAfunc"/>
</dbReference>
<sequence>MNLEMVQIVASSCAVLFDTVQTVRTNRTQTRMMLERVHQIVRALINLCGDAQRNGEGGPGVGLAPGMARAIEIFTETLTTMHTVLQEQASAGLFSRIIRNAEMKGQLADCDEGLQHALDVFSVKTGLLTHAALGGARKSSKDRHEEIVAALKGKGFGVDGEEHREGRGWRKESERHHTQYHGPGTTTRSRPCIAGFFDARRDRTQRVLLPLVFNPYLSFSQGHHPPNPIDRDVDFTLPHLGQGGVGVPLGGLRLGRGTVMRLFLDFQIAETLGWFKDCSVGKAVEAKIDEIYKVIEHEALDNYGQNQVHCI</sequence>
<dbReference type="Proteomes" id="UP000620124">
    <property type="component" value="Unassembled WGS sequence"/>
</dbReference>
<organism evidence="2 3">
    <name type="scientific">Mycena venus</name>
    <dbReference type="NCBI Taxonomy" id="2733690"/>
    <lineage>
        <taxon>Eukaryota</taxon>
        <taxon>Fungi</taxon>
        <taxon>Dikarya</taxon>
        <taxon>Basidiomycota</taxon>
        <taxon>Agaricomycotina</taxon>
        <taxon>Agaricomycetes</taxon>
        <taxon>Agaricomycetidae</taxon>
        <taxon>Agaricales</taxon>
        <taxon>Marasmiineae</taxon>
        <taxon>Mycenaceae</taxon>
        <taxon>Mycena</taxon>
    </lineage>
</organism>
<feature type="region of interest" description="Disordered" evidence="1">
    <location>
        <begin position="159"/>
        <end position="186"/>
    </location>
</feature>
<evidence type="ECO:0000313" key="3">
    <source>
        <dbReference type="Proteomes" id="UP000620124"/>
    </source>
</evidence>